<name>A0ABQ3J5W5_9RHOB</name>
<gene>
    <name evidence="2" type="ORF">GCM10016455_23120</name>
</gene>
<evidence type="ECO:0000259" key="1">
    <source>
        <dbReference type="Pfam" id="PF00535"/>
    </source>
</evidence>
<dbReference type="EMBL" id="BNCH01000005">
    <property type="protein sequence ID" value="GHF01535.1"/>
    <property type="molecule type" value="Genomic_DNA"/>
</dbReference>
<feature type="domain" description="Glycosyltransferase 2-like" evidence="1">
    <location>
        <begin position="689"/>
        <end position="802"/>
    </location>
</feature>
<dbReference type="InterPro" id="IPR001173">
    <property type="entry name" value="Glyco_trans_2-like"/>
</dbReference>
<dbReference type="RefSeq" id="WP_191286695.1">
    <property type="nucleotide sequence ID" value="NZ_BNCH01000005.1"/>
</dbReference>
<comment type="caution">
    <text evidence="2">The sequence shown here is derived from an EMBL/GenBank/DDBJ whole genome shotgun (WGS) entry which is preliminary data.</text>
</comment>
<reference evidence="3" key="1">
    <citation type="journal article" date="2019" name="Int. J. Syst. Evol. Microbiol.">
        <title>The Global Catalogue of Microorganisms (GCM) 10K type strain sequencing project: providing services to taxonomists for standard genome sequencing and annotation.</title>
        <authorList>
            <consortium name="The Broad Institute Genomics Platform"/>
            <consortium name="The Broad Institute Genome Sequencing Center for Infectious Disease"/>
            <person name="Wu L."/>
            <person name="Ma J."/>
        </authorList>
    </citation>
    <scope>NUCLEOTIDE SEQUENCE [LARGE SCALE GENOMIC DNA]</scope>
    <source>
        <strain evidence="3">KCTC 42443</strain>
    </source>
</reference>
<proteinExistence type="predicted"/>
<keyword evidence="3" id="KW-1185">Reference proteome</keyword>
<protein>
    <recommendedName>
        <fullName evidence="1">Glycosyltransferase 2-like domain-containing protein</fullName>
    </recommendedName>
</protein>
<organism evidence="2 3">
    <name type="scientific">Aliiroseovarius zhejiangensis</name>
    <dbReference type="NCBI Taxonomy" id="1632025"/>
    <lineage>
        <taxon>Bacteria</taxon>
        <taxon>Pseudomonadati</taxon>
        <taxon>Pseudomonadota</taxon>
        <taxon>Alphaproteobacteria</taxon>
        <taxon>Rhodobacterales</taxon>
        <taxon>Paracoccaceae</taxon>
        <taxon>Aliiroseovarius</taxon>
    </lineage>
</organism>
<dbReference type="InterPro" id="IPR029044">
    <property type="entry name" value="Nucleotide-diphossugar_trans"/>
</dbReference>
<dbReference type="Pfam" id="PF00535">
    <property type="entry name" value="Glycos_transf_2"/>
    <property type="match status" value="1"/>
</dbReference>
<dbReference type="Proteomes" id="UP000609802">
    <property type="component" value="Unassembled WGS sequence"/>
</dbReference>
<dbReference type="Gene3D" id="3.90.550.10">
    <property type="entry name" value="Spore Coat Polysaccharide Biosynthesis Protein SpsA, Chain A"/>
    <property type="match status" value="1"/>
</dbReference>
<evidence type="ECO:0000313" key="2">
    <source>
        <dbReference type="EMBL" id="GHF01535.1"/>
    </source>
</evidence>
<evidence type="ECO:0000313" key="3">
    <source>
        <dbReference type="Proteomes" id="UP000609802"/>
    </source>
</evidence>
<accession>A0ABQ3J5W5</accession>
<sequence>MAKSDIHAEQRAMVATEAVRAAIGATNALTVLGQGDEGVVATDGTRIWKLFDRWSAEKAEGAVPVLQRLIAQGDAGAALKAPLSLRQTYAGWLLELPYEISQPWSGGHGPGLVELLADLHRVGLAFRNLHPKNLRVIGQTVRLIDFGADLVFVDDPRAQGLDFLQMCRRAWLCWRWFWREDLPALMRRSLTADDLPELAGHEALIQAVRMRLGLCQADDPLWARARALHPERLIMFGGDEGFDEIAGSSSGSHLHVHEPHPTNGLSTATLAAAPFDLTVWRADPNLTDIAAFDRLLEDLRSVTALRGRILLELSHPAYARRLRFAGPQTSSELSREAKRVQGLSERHLRRRLGRAGLRLIARHERKAIEMERFEPAADRLVWELDIVPVSQTALLIKACAMDAEALSAHVHDFNDALAIGTMPRETVLALDTRQSGFVRAHTEGDLAALRASAEQLLATGEIDRIVETPEDPEALRALNRRLFGLDLAATHSAGGAAHAALLTGFEACDAARVLHADLDMMIGPDSGGRDTLAQMEAALDADPVAVSASFPIARAAPATWSAAGQGKPWRVESRLGLVDMARMRRLLPLPNSEDAGAPQLSWHRALDRAVASGAAHSLRGGGGAFCIHPPNSRKGALVDWEACRIAVARGKVPSVQKGQVEWTGDPEDWRLPERTERFVFVLCGRNVMPERFRRCWESVLRQSRDDWGAIVVDDASEPWIGDEIAQILAPQCERVSFLRRRRRGGSLAGLVHAVRDICANGDQMIITLDSDDHLIGEGVLDRLDRACRAGADLMVGSMLRTDKVASYPVQFHDLASARGGNVWQHLRCFRKALFDAVPDEFLKLDNDYVDLATDWAVMLPIATSAQNPVWIRDILYLHEPGVTRSPARARAREAIIGRLMARLSLLEVMSC</sequence>
<dbReference type="SUPFAM" id="SSF53448">
    <property type="entry name" value="Nucleotide-diphospho-sugar transferases"/>
    <property type="match status" value="1"/>
</dbReference>
<dbReference type="CDD" id="cd00761">
    <property type="entry name" value="Glyco_tranf_GTA_type"/>
    <property type="match status" value="1"/>
</dbReference>